<dbReference type="EMBL" id="QDKG01000006">
    <property type="protein sequence ID" value="PVH24283.1"/>
    <property type="molecule type" value="Genomic_DNA"/>
</dbReference>
<dbReference type="OrthoDB" id="1340039at2"/>
<sequence length="185" mass="21963">MNWINQIEPKFIMNVPLKEGDPFLKKQLYKYKFTGKPKVATIIELEYYDCNIVVMSFYTDGTGTDKTRYKVRHNYSPIIVLRIFQACLKIFLQLNIKSDHTLVFNAANDIGDHTPFNKRMSSYVTFLEYYYPNFTDDCSYYGYMQLNTFYLHNKTNPNADEAKSFFNWYCDVVMEQLNNEESDPK</sequence>
<comment type="caution">
    <text evidence="1">The sequence shown here is derived from an EMBL/GenBank/DDBJ whole genome shotgun (WGS) entry which is preliminary data.</text>
</comment>
<reference evidence="1 2" key="1">
    <citation type="submission" date="2018-04" db="EMBL/GenBank/DDBJ databases">
        <title>Sphingobacterium cortibacter sp. nov.</title>
        <authorList>
            <person name="Li Y."/>
        </authorList>
    </citation>
    <scope>NUCLEOTIDE SEQUENCE [LARGE SCALE GENOMIC DNA]</scope>
    <source>
        <strain evidence="1 2">2c-3</strain>
    </source>
</reference>
<dbReference type="AlphaFoldDB" id="A0A2T8HFV1"/>
<proteinExistence type="predicted"/>
<keyword evidence="2" id="KW-1185">Reference proteome</keyword>
<accession>A0A2T8HFV1</accession>
<evidence type="ECO:0000313" key="2">
    <source>
        <dbReference type="Proteomes" id="UP000245627"/>
    </source>
</evidence>
<name>A0A2T8HFV1_9SPHI</name>
<dbReference type="RefSeq" id="WP_116776681.1">
    <property type="nucleotide sequence ID" value="NZ_QDKG01000006.1"/>
</dbReference>
<gene>
    <name evidence="1" type="ORF">DC487_14450</name>
</gene>
<evidence type="ECO:0000313" key="1">
    <source>
        <dbReference type="EMBL" id="PVH24283.1"/>
    </source>
</evidence>
<dbReference type="Proteomes" id="UP000245627">
    <property type="component" value="Unassembled WGS sequence"/>
</dbReference>
<organism evidence="1 2">
    <name type="scientific">Sphingobacterium corticibacter</name>
    <dbReference type="NCBI Taxonomy" id="2171749"/>
    <lineage>
        <taxon>Bacteria</taxon>
        <taxon>Pseudomonadati</taxon>
        <taxon>Bacteroidota</taxon>
        <taxon>Sphingobacteriia</taxon>
        <taxon>Sphingobacteriales</taxon>
        <taxon>Sphingobacteriaceae</taxon>
        <taxon>Sphingobacterium</taxon>
    </lineage>
</organism>
<protein>
    <submittedName>
        <fullName evidence="1">Uncharacterized protein</fullName>
    </submittedName>
</protein>